<reference evidence="2" key="1">
    <citation type="submission" date="2020-01" db="EMBL/GenBank/DDBJ databases">
        <authorList>
            <consortium name="DOE Joint Genome Institute"/>
            <person name="Haridas S."/>
            <person name="Albert R."/>
            <person name="Binder M."/>
            <person name="Bloem J."/>
            <person name="Labutti K."/>
            <person name="Salamov A."/>
            <person name="Andreopoulos B."/>
            <person name="Baker S.E."/>
            <person name="Barry K."/>
            <person name="Bills G."/>
            <person name="Bluhm B.H."/>
            <person name="Cannon C."/>
            <person name="Castanera R."/>
            <person name="Culley D.E."/>
            <person name="Daum C."/>
            <person name="Ezra D."/>
            <person name="Gonzalez J.B."/>
            <person name="Henrissat B."/>
            <person name="Kuo A."/>
            <person name="Liang C."/>
            <person name="Lipzen A."/>
            <person name="Lutzoni F."/>
            <person name="Magnuson J."/>
            <person name="Mondo S."/>
            <person name="Nolan M."/>
            <person name="Ohm R."/>
            <person name="Pangilinan J."/>
            <person name="Park H.-J."/>
            <person name="Ramirez L."/>
            <person name="Alfaro M."/>
            <person name="Sun H."/>
            <person name="Tritt A."/>
            <person name="Yoshinaga Y."/>
            <person name="Zwiers L.-H."/>
            <person name="Turgeon B.G."/>
            <person name="Goodwin S.B."/>
            <person name="Spatafora J.W."/>
            <person name="Crous P.W."/>
            <person name="Grigoriev I.V."/>
        </authorList>
    </citation>
    <scope>NUCLEOTIDE SEQUENCE</scope>
    <source>
        <strain evidence="2">P77</strain>
    </source>
</reference>
<evidence type="ECO:0000256" key="1">
    <source>
        <dbReference type="SAM" id="MobiDB-lite"/>
    </source>
</evidence>
<dbReference type="AlphaFoldDB" id="A0A6A5JY55"/>
<feature type="compositionally biased region" description="Low complexity" evidence="1">
    <location>
        <begin position="1"/>
        <end position="32"/>
    </location>
</feature>
<feature type="compositionally biased region" description="Low complexity" evidence="1">
    <location>
        <begin position="67"/>
        <end position="89"/>
    </location>
</feature>
<feature type="region of interest" description="Disordered" evidence="1">
    <location>
        <begin position="167"/>
        <end position="188"/>
    </location>
</feature>
<name>A0A6A5JY55_9PLEO</name>
<sequence>MARSKTPSSPKSAKSSASPTKSAKASASSLPSVPEKATTMPAPVEEYPEDQIDFDDDDPVLAAVSKTTNTTTVVPTEPEAPKAEAQVEPQPQPQPDPEPEPEISMLDQGRAAMAWGTPTYLTTQPGVITALGLITLGAHAATTVPVDGMTFEVTWSVVGIDGACQTSPPTTTSLPPTTTVPTTNPTVTGPGVVPPPKCRFGKFCTKGSLCPFDHTIKPKPCT</sequence>
<dbReference type="EMBL" id="ML975564">
    <property type="protein sequence ID" value="KAF1828350.1"/>
    <property type="molecule type" value="Genomic_DNA"/>
</dbReference>
<dbReference type="Proteomes" id="UP000800040">
    <property type="component" value="Unassembled WGS sequence"/>
</dbReference>
<protein>
    <recommendedName>
        <fullName evidence="4">C3H1-type domain-containing protein</fullName>
    </recommendedName>
</protein>
<gene>
    <name evidence="2" type="ORF">BDW02DRAFT_603490</name>
</gene>
<evidence type="ECO:0008006" key="4">
    <source>
        <dbReference type="Google" id="ProtNLM"/>
    </source>
</evidence>
<evidence type="ECO:0000313" key="2">
    <source>
        <dbReference type="EMBL" id="KAF1828350.1"/>
    </source>
</evidence>
<keyword evidence="3" id="KW-1185">Reference proteome</keyword>
<proteinExistence type="predicted"/>
<feature type="compositionally biased region" description="Acidic residues" evidence="1">
    <location>
        <begin position="46"/>
        <end position="59"/>
    </location>
</feature>
<evidence type="ECO:0000313" key="3">
    <source>
        <dbReference type="Proteomes" id="UP000800040"/>
    </source>
</evidence>
<feature type="region of interest" description="Disordered" evidence="1">
    <location>
        <begin position="1"/>
        <end position="103"/>
    </location>
</feature>
<accession>A0A6A5JY55</accession>
<organism evidence="2 3">
    <name type="scientific">Decorospora gaudefroyi</name>
    <dbReference type="NCBI Taxonomy" id="184978"/>
    <lineage>
        <taxon>Eukaryota</taxon>
        <taxon>Fungi</taxon>
        <taxon>Dikarya</taxon>
        <taxon>Ascomycota</taxon>
        <taxon>Pezizomycotina</taxon>
        <taxon>Dothideomycetes</taxon>
        <taxon>Pleosporomycetidae</taxon>
        <taxon>Pleosporales</taxon>
        <taxon>Pleosporineae</taxon>
        <taxon>Pleosporaceae</taxon>
        <taxon>Decorospora</taxon>
    </lineage>
</organism>